<comment type="caution">
    <text evidence="2">The sequence shown here is derived from an EMBL/GenBank/DDBJ whole genome shotgun (WGS) entry which is preliminary data.</text>
</comment>
<organism evidence="2 3">
    <name type="scientific">Dreissena polymorpha</name>
    <name type="common">Zebra mussel</name>
    <name type="synonym">Mytilus polymorpha</name>
    <dbReference type="NCBI Taxonomy" id="45954"/>
    <lineage>
        <taxon>Eukaryota</taxon>
        <taxon>Metazoa</taxon>
        <taxon>Spiralia</taxon>
        <taxon>Lophotrochozoa</taxon>
        <taxon>Mollusca</taxon>
        <taxon>Bivalvia</taxon>
        <taxon>Autobranchia</taxon>
        <taxon>Heteroconchia</taxon>
        <taxon>Euheterodonta</taxon>
        <taxon>Imparidentia</taxon>
        <taxon>Neoheterodontei</taxon>
        <taxon>Myida</taxon>
        <taxon>Dreissenoidea</taxon>
        <taxon>Dreissenidae</taxon>
        <taxon>Dreissena</taxon>
    </lineage>
</organism>
<proteinExistence type="predicted"/>
<evidence type="ECO:0000313" key="3">
    <source>
        <dbReference type="Proteomes" id="UP000828390"/>
    </source>
</evidence>
<accession>A0A9D4E4A9</accession>
<dbReference type="Proteomes" id="UP000828390">
    <property type="component" value="Unassembled WGS sequence"/>
</dbReference>
<dbReference type="AlphaFoldDB" id="A0A9D4E4A9"/>
<gene>
    <name evidence="2" type="ORF">DPMN_174939</name>
</gene>
<evidence type="ECO:0000313" key="2">
    <source>
        <dbReference type="EMBL" id="KAH3773577.1"/>
    </source>
</evidence>
<dbReference type="EMBL" id="JAIWYP010000009">
    <property type="protein sequence ID" value="KAH3773577.1"/>
    <property type="molecule type" value="Genomic_DNA"/>
</dbReference>
<reference evidence="2" key="2">
    <citation type="submission" date="2020-11" db="EMBL/GenBank/DDBJ databases">
        <authorList>
            <person name="McCartney M.A."/>
            <person name="Auch B."/>
            <person name="Kono T."/>
            <person name="Mallez S."/>
            <person name="Becker A."/>
            <person name="Gohl D.M."/>
            <person name="Silverstein K.A.T."/>
            <person name="Koren S."/>
            <person name="Bechman K.B."/>
            <person name="Herman A."/>
            <person name="Abrahante J.E."/>
            <person name="Garbe J."/>
        </authorList>
    </citation>
    <scope>NUCLEOTIDE SEQUENCE</scope>
    <source>
        <strain evidence="2">Duluth1</strain>
        <tissue evidence="2">Whole animal</tissue>
    </source>
</reference>
<name>A0A9D4E4A9_DREPO</name>
<protein>
    <submittedName>
        <fullName evidence="2">Uncharacterized protein</fullName>
    </submittedName>
</protein>
<evidence type="ECO:0000256" key="1">
    <source>
        <dbReference type="SAM" id="MobiDB-lite"/>
    </source>
</evidence>
<reference evidence="2" key="1">
    <citation type="journal article" date="2019" name="bioRxiv">
        <title>The Genome of the Zebra Mussel, Dreissena polymorpha: A Resource for Invasive Species Research.</title>
        <authorList>
            <person name="McCartney M.A."/>
            <person name="Auch B."/>
            <person name="Kono T."/>
            <person name="Mallez S."/>
            <person name="Zhang Y."/>
            <person name="Obille A."/>
            <person name="Becker A."/>
            <person name="Abrahante J.E."/>
            <person name="Garbe J."/>
            <person name="Badalamenti J.P."/>
            <person name="Herman A."/>
            <person name="Mangelson H."/>
            <person name="Liachko I."/>
            <person name="Sullivan S."/>
            <person name="Sone E.D."/>
            <person name="Koren S."/>
            <person name="Silverstein K.A.T."/>
            <person name="Beckman K.B."/>
            <person name="Gohl D.M."/>
        </authorList>
    </citation>
    <scope>NUCLEOTIDE SEQUENCE</scope>
    <source>
        <strain evidence="2">Duluth1</strain>
        <tissue evidence="2">Whole animal</tissue>
    </source>
</reference>
<sequence length="106" mass="11597">MRKSCEFADFGREIAASVTGYRARWRSYYANLVRKSSTSDHMVTTVIRSLPNGIGQGMRPMPDHLAATIRSLPGDNTGHSMISRSPGTGPVTGHQSMAPVTGLWYQ</sequence>
<keyword evidence="3" id="KW-1185">Reference proteome</keyword>
<feature type="region of interest" description="Disordered" evidence="1">
    <location>
        <begin position="84"/>
        <end position="106"/>
    </location>
</feature>